<dbReference type="RefSeq" id="WP_163314946.1">
    <property type="nucleotide sequence ID" value="NZ_JAAGAA010000002.1"/>
</dbReference>
<dbReference type="Pfam" id="PF10109">
    <property type="entry name" value="Phage_TAC_7"/>
    <property type="match status" value="1"/>
</dbReference>
<accession>A0A6B2KN65</accession>
<proteinExistence type="predicted"/>
<protein>
    <submittedName>
        <fullName evidence="1">Phage tail assembly protein</fullName>
    </submittedName>
</protein>
<dbReference type="AlphaFoldDB" id="A0A6B2KN65"/>
<keyword evidence="2" id="KW-1185">Reference proteome</keyword>
<evidence type="ECO:0000313" key="2">
    <source>
        <dbReference type="Proteomes" id="UP000482578"/>
    </source>
</evidence>
<name>A0A6B2KN65_9NEIS</name>
<dbReference type="EMBL" id="JAAGAA010000002">
    <property type="protein sequence ID" value="NDV11676.1"/>
    <property type="molecule type" value="Genomic_DNA"/>
</dbReference>
<dbReference type="Proteomes" id="UP000482578">
    <property type="component" value="Unassembled WGS sequence"/>
</dbReference>
<evidence type="ECO:0000313" key="1">
    <source>
        <dbReference type="EMBL" id="NDV11676.1"/>
    </source>
</evidence>
<sequence length="97" mass="10672">MSEVRIQLSVPIKAHGEEITELVLRKPSPDEAKTIGVLPYRMNDYSSIPDINISAACRYVSLCAGIPPSSVDQMDIADLNTACWAVTGFFWQRGSQT</sequence>
<reference evidence="1 2" key="1">
    <citation type="submission" date="2020-02" db="EMBL/GenBank/DDBJ databases">
        <authorList>
            <person name="Yang Z."/>
        </authorList>
    </citation>
    <scope>NUCLEOTIDE SEQUENCE [LARGE SCALE GENOMIC DNA]</scope>
    <source>
        <strain evidence="1 2">HX-7-9</strain>
    </source>
</reference>
<comment type="caution">
    <text evidence="1">The sequence shown here is derived from an EMBL/GenBank/DDBJ whole genome shotgun (WGS) entry which is preliminary data.</text>
</comment>
<dbReference type="InterPro" id="IPR019289">
    <property type="entry name" value="Phage_tail_E/E"/>
</dbReference>
<gene>
    <name evidence="1" type="ORF">GZH52_02540</name>
</gene>
<organism evidence="1 2">
    <name type="scientific">Crenobacter caeni</name>
    <dbReference type="NCBI Taxonomy" id="2705474"/>
    <lineage>
        <taxon>Bacteria</taxon>
        <taxon>Pseudomonadati</taxon>
        <taxon>Pseudomonadota</taxon>
        <taxon>Betaproteobacteria</taxon>
        <taxon>Neisseriales</taxon>
        <taxon>Neisseriaceae</taxon>
        <taxon>Crenobacter</taxon>
    </lineage>
</organism>